<dbReference type="Ensembl" id="ENSSTUT00000109910.1">
    <property type="protein sequence ID" value="ENSSTUP00000102491.1"/>
    <property type="gene ID" value="ENSSTUG00000045799.1"/>
</dbReference>
<proteinExistence type="predicted"/>
<sequence length="45" mass="4832">MASESGKEAPKEGDFGMPAVNPELFVRPVRPNSLATIVLRTMSLS</sequence>
<protein>
    <submittedName>
        <fullName evidence="1">Uncharacterized protein</fullName>
    </submittedName>
</protein>
<evidence type="ECO:0000313" key="2">
    <source>
        <dbReference type="Proteomes" id="UP000472277"/>
    </source>
</evidence>
<accession>A0A674E3V0</accession>
<dbReference type="Proteomes" id="UP000472277">
    <property type="component" value="Chromosome 35"/>
</dbReference>
<evidence type="ECO:0000313" key="1">
    <source>
        <dbReference type="Ensembl" id="ENSSTUP00000102491.1"/>
    </source>
</evidence>
<dbReference type="InParanoid" id="A0A674E3V0"/>
<keyword evidence="2" id="KW-1185">Reference proteome</keyword>
<name>A0A674E3V0_SALTR</name>
<reference evidence="1" key="1">
    <citation type="submission" date="2025-08" db="UniProtKB">
        <authorList>
            <consortium name="Ensembl"/>
        </authorList>
    </citation>
    <scope>IDENTIFICATION</scope>
</reference>
<dbReference type="AlphaFoldDB" id="A0A674E3V0"/>
<reference evidence="1" key="2">
    <citation type="submission" date="2025-09" db="UniProtKB">
        <authorList>
            <consortium name="Ensembl"/>
        </authorList>
    </citation>
    <scope>IDENTIFICATION</scope>
</reference>
<organism evidence="1 2">
    <name type="scientific">Salmo trutta</name>
    <name type="common">Brown trout</name>
    <dbReference type="NCBI Taxonomy" id="8032"/>
    <lineage>
        <taxon>Eukaryota</taxon>
        <taxon>Metazoa</taxon>
        <taxon>Chordata</taxon>
        <taxon>Craniata</taxon>
        <taxon>Vertebrata</taxon>
        <taxon>Euteleostomi</taxon>
        <taxon>Actinopterygii</taxon>
        <taxon>Neopterygii</taxon>
        <taxon>Teleostei</taxon>
        <taxon>Protacanthopterygii</taxon>
        <taxon>Salmoniformes</taxon>
        <taxon>Salmonidae</taxon>
        <taxon>Salmoninae</taxon>
        <taxon>Salmo</taxon>
    </lineage>
</organism>